<dbReference type="InterPro" id="IPR000994">
    <property type="entry name" value="Pept_M24"/>
</dbReference>
<comment type="caution">
    <text evidence="6">The sequence shown here is derived from an EMBL/GenBank/DDBJ whole genome shotgun (WGS) entry which is preliminary data.</text>
</comment>
<dbReference type="Gene3D" id="3.40.350.10">
    <property type="entry name" value="Creatinase/prolidase N-terminal domain"/>
    <property type="match status" value="1"/>
</dbReference>
<comment type="similarity">
    <text evidence="3">Belongs to the peptidase M24B family.</text>
</comment>
<feature type="domain" description="Peptidase M24" evidence="4">
    <location>
        <begin position="138"/>
        <end position="342"/>
    </location>
</feature>
<dbReference type="PROSITE" id="PS00491">
    <property type="entry name" value="PROLINE_PEPTIDASE"/>
    <property type="match status" value="1"/>
</dbReference>
<dbReference type="Pfam" id="PF00557">
    <property type="entry name" value="Peptidase_M24"/>
    <property type="match status" value="1"/>
</dbReference>
<dbReference type="RefSeq" id="WP_265590574.1">
    <property type="nucleotide sequence ID" value="NZ_BQKC01000001.1"/>
</dbReference>
<evidence type="ECO:0000313" key="6">
    <source>
        <dbReference type="EMBL" id="GJM54777.1"/>
    </source>
</evidence>
<dbReference type="PANTHER" id="PTHR46112:SF3">
    <property type="entry name" value="AMINOPEPTIDASE YPDF"/>
    <property type="match status" value="1"/>
</dbReference>
<evidence type="ECO:0000313" key="7">
    <source>
        <dbReference type="Proteomes" id="UP001055025"/>
    </source>
</evidence>
<dbReference type="InterPro" id="IPR050659">
    <property type="entry name" value="Peptidase_M24B"/>
</dbReference>
<dbReference type="PANTHER" id="PTHR46112">
    <property type="entry name" value="AMINOPEPTIDASE"/>
    <property type="match status" value="1"/>
</dbReference>
<dbReference type="CDD" id="cd01092">
    <property type="entry name" value="APP-like"/>
    <property type="match status" value="1"/>
</dbReference>
<feature type="domain" description="Creatinase N-terminal" evidence="5">
    <location>
        <begin position="5"/>
        <end position="130"/>
    </location>
</feature>
<reference evidence="6" key="1">
    <citation type="journal article" date="2022" name="Int. J. Syst. Evol. Microbiol.">
        <title>Granulimonas faecalis gen. nov., sp. nov., and Leptogranulimonas caecicola gen. nov., sp. nov., novel lactate-producing Atopobiaceae bacteria isolated from mouse intestines, and an emended description of the family Atopobiaceae.</title>
        <authorList>
            <person name="Morinaga K."/>
            <person name="Kusada H."/>
            <person name="Sakamoto S."/>
            <person name="Murakami T."/>
            <person name="Toyoda A."/>
            <person name="Mori H."/>
            <person name="Meng X.Y."/>
            <person name="Takashino M."/>
            <person name="Murotomi K."/>
            <person name="Tamaki H."/>
        </authorList>
    </citation>
    <scope>NUCLEOTIDE SEQUENCE</scope>
    <source>
        <strain evidence="6">OPF53</strain>
    </source>
</reference>
<evidence type="ECO:0000256" key="3">
    <source>
        <dbReference type="RuleBase" id="RU000590"/>
    </source>
</evidence>
<dbReference type="Pfam" id="PF01321">
    <property type="entry name" value="Creatinase_N"/>
    <property type="match status" value="1"/>
</dbReference>
<dbReference type="AlphaFoldDB" id="A0AAV5B0C2"/>
<evidence type="ECO:0000259" key="4">
    <source>
        <dbReference type="Pfam" id="PF00557"/>
    </source>
</evidence>
<dbReference type="EMBL" id="BQKC01000001">
    <property type="protein sequence ID" value="GJM54777.1"/>
    <property type="molecule type" value="Genomic_DNA"/>
</dbReference>
<sequence>MNVQRLDRVRQNLRDLGLTQTVVTDPVSIAYLTGYDNDPMERFEALYLAVDSEPVLFVNRLFPDPGDCVPNVVTLYDTDDPVASLAQVTIAEAPLGIDRTMEARWLLPLMEAGAASSFRLASSAVDDARARKDADEREAMAAASAINDRAMDWLKDQLKTGVTERQIAEALEGEYRHLGADGNSFDPIVSFGANAADPHHEPDGTALEPGMVALFDVGCRLGGYCADMTRTFFFGAEPDEEFRRVYEAVEAANAAAEQVAAPGVSFAAIDRAAREVIERAGYGEYFTHRTGHSIGLEVHEPGDVSSAHTAPVEPGMCFSVEPGIYLPGRFGVRIEDLVCVTEDGSQVLNHRPKDLEVVGA</sequence>
<dbReference type="GO" id="GO:0016787">
    <property type="term" value="F:hydrolase activity"/>
    <property type="evidence" value="ECO:0007669"/>
    <property type="project" value="UniProtKB-KW"/>
</dbReference>
<dbReference type="InterPro" id="IPR000587">
    <property type="entry name" value="Creatinase_N"/>
</dbReference>
<keyword evidence="2" id="KW-0378">Hydrolase</keyword>
<evidence type="ECO:0000256" key="1">
    <source>
        <dbReference type="ARBA" id="ARBA00022723"/>
    </source>
</evidence>
<keyword evidence="7" id="KW-1185">Reference proteome</keyword>
<protein>
    <submittedName>
        <fullName evidence="6">Proline dipeptidase</fullName>
    </submittedName>
</protein>
<dbReference type="SUPFAM" id="SSF53092">
    <property type="entry name" value="Creatinase/prolidase N-terminal domain"/>
    <property type="match status" value="1"/>
</dbReference>
<dbReference type="Proteomes" id="UP001055025">
    <property type="component" value="Unassembled WGS sequence"/>
</dbReference>
<dbReference type="InterPro" id="IPR029149">
    <property type="entry name" value="Creatin/AminoP/Spt16_N"/>
</dbReference>
<name>A0AAV5B0C2_9ACTN</name>
<dbReference type="InterPro" id="IPR001131">
    <property type="entry name" value="Peptidase_M24B_aminopep-P_CS"/>
</dbReference>
<gene>
    <name evidence="6" type="ORF">ATOP_04320</name>
</gene>
<dbReference type="SUPFAM" id="SSF55920">
    <property type="entry name" value="Creatinase/aminopeptidase"/>
    <property type="match status" value="1"/>
</dbReference>
<evidence type="ECO:0000256" key="2">
    <source>
        <dbReference type="ARBA" id="ARBA00022801"/>
    </source>
</evidence>
<dbReference type="GO" id="GO:0046872">
    <property type="term" value="F:metal ion binding"/>
    <property type="evidence" value="ECO:0007669"/>
    <property type="project" value="UniProtKB-KW"/>
</dbReference>
<organism evidence="6 7">
    <name type="scientific">Granulimonas faecalis</name>
    <dbReference type="NCBI Taxonomy" id="2894155"/>
    <lineage>
        <taxon>Bacteria</taxon>
        <taxon>Bacillati</taxon>
        <taxon>Actinomycetota</taxon>
        <taxon>Coriobacteriia</taxon>
        <taxon>Coriobacteriales</taxon>
        <taxon>Kribbibacteriaceae</taxon>
        <taxon>Granulimonas</taxon>
    </lineage>
</organism>
<evidence type="ECO:0000259" key="5">
    <source>
        <dbReference type="Pfam" id="PF01321"/>
    </source>
</evidence>
<accession>A0AAV5B0C2</accession>
<keyword evidence="1 3" id="KW-0479">Metal-binding</keyword>
<dbReference type="InterPro" id="IPR036005">
    <property type="entry name" value="Creatinase/aminopeptidase-like"/>
</dbReference>
<dbReference type="Gene3D" id="3.90.230.10">
    <property type="entry name" value="Creatinase/methionine aminopeptidase superfamily"/>
    <property type="match status" value="1"/>
</dbReference>
<proteinExistence type="inferred from homology"/>